<dbReference type="Pfam" id="PF13408">
    <property type="entry name" value="Zn_ribbon_recom"/>
    <property type="match status" value="1"/>
</dbReference>
<dbReference type="PANTHER" id="PTHR30461">
    <property type="entry name" value="DNA-INVERTASE FROM LAMBDOID PROPHAGE"/>
    <property type="match status" value="1"/>
</dbReference>
<dbReference type="InterPro" id="IPR038109">
    <property type="entry name" value="DNA_bind_recomb_sf"/>
</dbReference>
<dbReference type="Pfam" id="PF07508">
    <property type="entry name" value="Recombinase"/>
    <property type="match status" value="1"/>
</dbReference>
<dbReference type="PROSITE" id="PS51736">
    <property type="entry name" value="RECOMBINASES_3"/>
    <property type="match status" value="1"/>
</dbReference>
<feature type="domain" description="Recombinase" evidence="3">
    <location>
        <begin position="174"/>
        <end position="310"/>
    </location>
</feature>
<dbReference type="PANTHER" id="PTHR30461:SF23">
    <property type="entry name" value="DNA RECOMBINASE-RELATED"/>
    <property type="match status" value="1"/>
</dbReference>
<dbReference type="Proteomes" id="UP001154312">
    <property type="component" value="Unassembled WGS sequence"/>
</dbReference>
<feature type="domain" description="Resolvase/invertase-type recombinase catalytic" evidence="2">
    <location>
        <begin position="21"/>
        <end position="167"/>
    </location>
</feature>
<gene>
    <name evidence="4" type="ORF">L7E55_01720</name>
</gene>
<dbReference type="SUPFAM" id="SSF53041">
    <property type="entry name" value="Resolvase-like"/>
    <property type="match status" value="1"/>
</dbReference>
<dbReference type="AlphaFoldDB" id="A0A9X4GXR1"/>
<dbReference type="InterPro" id="IPR011109">
    <property type="entry name" value="DNA_bind_recombinase_dom"/>
</dbReference>
<sequence length="551" mass="64234">MNRECNMPSIHETGDGTRGKLVAVYARLSVNENGERDESLETQCDLLNGFVQKNKFGKSKLYVDNDESGVYFDRPGLIQLIHDIKNNLVDTVIVKDLSRLGRNNGETLTFLDFLINNNVRLISVVDNYDSFADDDEIIGIKTWANEHYCRDISKKVRANLKRKIQNGEYLGKPHFGYLKSTCEKNKLVVDGRYQKIIRMIFDMYINGWGYRALAEYIQNMNIPTPSQDKNYPGAKKSDRWNEQHIRRIITNRVYCGDTIQGVSEKVSFKLRKTRRLPPEKWVVVENTHEAIISRETFELAQRIRVKRWHEGEGRKKNKSKEQHLFSGFLICAACGAYLVHKKKKNRPAHYICGRYNNFGRKRGGCTTHHILEDRLVNYLVEDIEQMARETNVQNLLADAYNKSIRLPTVKIDEEVKRLENKIIEKKRQQRMVYFDRIKGNVNEALYIEVAAEIEKEITVLNAGILRLKEELIKTRQVEESIQKTNSGQIQININDIDRMFLEKFIKKIIIIDNGEEISESIKEKYNLDLIFTGEQLGKISHRKIRLIILYK</sequence>
<dbReference type="InterPro" id="IPR006119">
    <property type="entry name" value="Resolv_N"/>
</dbReference>
<evidence type="ECO:0000313" key="5">
    <source>
        <dbReference type="Proteomes" id="UP001154312"/>
    </source>
</evidence>
<feature type="coiled-coil region" evidence="1">
    <location>
        <begin position="408"/>
        <end position="470"/>
    </location>
</feature>
<proteinExistence type="predicted"/>
<dbReference type="SMART" id="SM00857">
    <property type="entry name" value="Resolvase"/>
    <property type="match status" value="1"/>
</dbReference>
<dbReference type="RefSeq" id="WP_277442255.1">
    <property type="nucleotide sequence ID" value="NZ_JAKOAV010000002.1"/>
</dbReference>
<dbReference type="PROSITE" id="PS51737">
    <property type="entry name" value="RECOMBINASE_DNA_BIND"/>
    <property type="match status" value="1"/>
</dbReference>
<organism evidence="4 5">
    <name type="scientific">Pelotomaculum isophthalicicum JI</name>
    <dbReference type="NCBI Taxonomy" id="947010"/>
    <lineage>
        <taxon>Bacteria</taxon>
        <taxon>Bacillati</taxon>
        <taxon>Bacillota</taxon>
        <taxon>Clostridia</taxon>
        <taxon>Eubacteriales</taxon>
        <taxon>Desulfotomaculaceae</taxon>
        <taxon>Pelotomaculum</taxon>
    </lineage>
</organism>
<dbReference type="EMBL" id="JAKOAV010000002">
    <property type="protein sequence ID" value="MDF9407085.1"/>
    <property type="molecule type" value="Genomic_DNA"/>
</dbReference>
<dbReference type="GO" id="GO:0000150">
    <property type="term" value="F:DNA strand exchange activity"/>
    <property type="evidence" value="ECO:0007669"/>
    <property type="project" value="InterPro"/>
</dbReference>
<dbReference type="Gene3D" id="3.40.50.1390">
    <property type="entry name" value="Resolvase, N-terminal catalytic domain"/>
    <property type="match status" value="1"/>
</dbReference>
<dbReference type="InterPro" id="IPR025827">
    <property type="entry name" value="Zn_ribbon_recom_dom"/>
</dbReference>
<dbReference type="InterPro" id="IPR036162">
    <property type="entry name" value="Resolvase-like_N_sf"/>
</dbReference>
<dbReference type="InterPro" id="IPR050639">
    <property type="entry name" value="SSR_resolvase"/>
</dbReference>
<evidence type="ECO:0000259" key="2">
    <source>
        <dbReference type="PROSITE" id="PS51736"/>
    </source>
</evidence>
<dbReference type="Gene3D" id="3.90.1750.20">
    <property type="entry name" value="Putative Large Serine Recombinase, Chain B, Domain 2"/>
    <property type="match status" value="1"/>
</dbReference>
<reference evidence="4" key="1">
    <citation type="submission" date="2022-02" db="EMBL/GenBank/DDBJ databases">
        <authorList>
            <person name="Leng L."/>
        </authorList>
    </citation>
    <scope>NUCLEOTIDE SEQUENCE</scope>
    <source>
        <strain evidence="4">JI</strain>
    </source>
</reference>
<protein>
    <submittedName>
        <fullName evidence="4">Recombinase family protein</fullName>
    </submittedName>
</protein>
<dbReference type="Pfam" id="PF00239">
    <property type="entry name" value="Resolvase"/>
    <property type="match status" value="1"/>
</dbReference>
<evidence type="ECO:0000313" key="4">
    <source>
        <dbReference type="EMBL" id="MDF9407085.1"/>
    </source>
</evidence>
<keyword evidence="5" id="KW-1185">Reference proteome</keyword>
<comment type="caution">
    <text evidence="4">The sequence shown here is derived from an EMBL/GenBank/DDBJ whole genome shotgun (WGS) entry which is preliminary data.</text>
</comment>
<accession>A0A9X4GXR1</accession>
<evidence type="ECO:0000256" key="1">
    <source>
        <dbReference type="SAM" id="Coils"/>
    </source>
</evidence>
<dbReference type="GO" id="GO:0003677">
    <property type="term" value="F:DNA binding"/>
    <property type="evidence" value="ECO:0007669"/>
    <property type="project" value="InterPro"/>
</dbReference>
<keyword evidence="1" id="KW-0175">Coiled coil</keyword>
<name>A0A9X4GXR1_9FIRM</name>
<evidence type="ECO:0000259" key="3">
    <source>
        <dbReference type="PROSITE" id="PS51737"/>
    </source>
</evidence>